<reference evidence="2" key="1">
    <citation type="submission" date="2022-06" db="EMBL/GenBank/DDBJ databases">
        <authorList>
            <person name="Berger JAMES D."/>
            <person name="Berger JAMES D."/>
        </authorList>
    </citation>
    <scope>NUCLEOTIDE SEQUENCE [LARGE SCALE GENOMIC DNA]</scope>
</reference>
<dbReference type="WBParaSite" id="TREG1_59910.2">
    <property type="protein sequence ID" value="TREG1_59910.2"/>
    <property type="gene ID" value="TREG1_59910"/>
</dbReference>
<proteinExistence type="predicted"/>
<accession>A0AA85K3A7</accession>
<keyword evidence="1" id="KW-0812">Transmembrane</keyword>
<protein>
    <submittedName>
        <fullName evidence="3">Uncharacterized protein</fullName>
    </submittedName>
</protein>
<keyword evidence="1" id="KW-0472">Membrane</keyword>
<evidence type="ECO:0000313" key="3">
    <source>
        <dbReference type="WBParaSite" id="TREG1_59910.2"/>
    </source>
</evidence>
<keyword evidence="2" id="KW-1185">Reference proteome</keyword>
<dbReference type="AlphaFoldDB" id="A0AA85K3A7"/>
<feature type="transmembrane region" description="Helical" evidence="1">
    <location>
        <begin position="6"/>
        <end position="29"/>
    </location>
</feature>
<organism evidence="2 3">
    <name type="scientific">Trichobilharzia regenti</name>
    <name type="common">Nasal bird schistosome</name>
    <dbReference type="NCBI Taxonomy" id="157069"/>
    <lineage>
        <taxon>Eukaryota</taxon>
        <taxon>Metazoa</taxon>
        <taxon>Spiralia</taxon>
        <taxon>Lophotrochozoa</taxon>
        <taxon>Platyhelminthes</taxon>
        <taxon>Trematoda</taxon>
        <taxon>Digenea</taxon>
        <taxon>Strigeidida</taxon>
        <taxon>Schistosomatoidea</taxon>
        <taxon>Schistosomatidae</taxon>
        <taxon>Trichobilharzia</taxon>
    </lineage>
</organism>
<reference evidence="3" key="2">
    <citation type="submission" date="2023-11" db="UniProtKB">
        <authorList>
            <consortium name="WormBaseParasite"/>
        </authorList>
    </citation>
    <scope>IDENTIFICATION</scope>
</reference>
<sequence>METIQLRYLPLSMFAVLSLLISIFTGCIINHSWDILLHRKADYPMSPLIHEELERALNTDFMYVIELNRSNYDHHRQLLIRVTPVNGDPDLFILQSDHVQQWIIKNNLTINQQGLIHTTQMDALSSLINMPIIKQSTSIGIEEVYVPDEFTFSVQKFNEMNDTTTTTNIATKNHHTTEIPLLMLVVACVNLNSLEQCIFDIQIYNVKSALISYHASQMAANINTLSYEELTMKLNHFNHDYDHDQFDYEQLSSSTRHHHGDDAETTDGDIKRELPKLMLKNFVYLGLELIAPIFDILVEALLNFV</sequence>
<keyword evidence="1" id="KW-1133">Transmembrane helix</keyword>
<name>A0AA85K3A7_TRIRE</name>
<evidence type="ECO:0000256" key="1">
    <source>
        <dbReference type="SAM" id="Phobius"/>
    </source>
</evidence>
<dbReference type="Proteomes" id="UP000050795">
    <property type="component" value="Unassembled WGS sequence"/>
</dbReference>
<evidence type="ECO:0000313" key="2">
    <source>
        <dbReference type="Proteomes" id="UP000050795"/>
    </source>
</evidence>
<dbReference type="PROSITE" id="PS51257">
    <property type="entry name" value="PROKAR_LIPOPROTEIN"/>
    <property type="match status" value="1"/>
</dbReference>